<dbReference type="EMBL" id="EAAA01002422">
    <property type="status" value="NOT_ANNOTATED_CDS"/>
    <property type="molecule type" value="Genomic_DNA"/>
</dbReference>
<evidence type="ECO:0000313" key="4">
    <source>
        <dbReference type="Proteomes" id="UP000008144"/>
    </source>
</evidence>
<evidence type="ECO:0000313" key="3">
    <source>
        <dbReference type="Ensembl" id="ENSCINP00000035503.1"/>
    </source>
</evidence>
<feature type="domain" description="Transferrin-like" evidence="2">
    <location>
        <begin position="21"/>
        <end position="328"/>
    </location>
</feature>
<protein>
    <submittedName>
        <fullName evidence="3">Serotransferrin-A</fullName>
    </submittedName>
</protein>
<dbReference type="CDD" id="cd13529">
    <property type="entry name" value="PBP2_transferrin"/>
    <property type="match status" value="1"/>
</dbReference>
<dbReference type="AlphaFoldDB" id="H2Y0R9"/>
<feature type="signal peptide" evidence="1">
    <location>
        <begin position="1"/>
        <end position="20"/>
    </location>
</feature>
<evidence type="ECO:0000256" key="1">
    <source>
        <dbReference type="SAM" id="SignalP"/>
    </source>
</evidence>
<dbReference type="InParanoid" id="H2Y0R9"/>
<gene>
    <name evidence="3" type="primary">LOC100175757</name>
</gene>
<dbReference type="GeneID" id="100175757"/>
<dbReference type="GeneTree" id="ENSGT00940000167862"/>
<dbReference type="STRING" id="7719.ENSCINP00000035503"/>
<dbReference type="OMA" id="HINCHLA"/>
<reference evidence="3" key="4">
    <citation type="submission" date="2025-09" db="UniProtKB">
        <authorList>
            <consortium name="Ensembl"/>
        </authorList>
    </citation>
    <scope>IDENTIFICATION</scope>
</reference>
<organism evidence="3 4">
    <name type="scientific">Ciona intestinalis</name>
    <name type="common">Transparent sea squirt</name>
    <name type="synonym">Ascidia intestinalis</name>
    <dbReference type="NCBI Taxonomy" id="7719"/>
    <lineage>
        <taxon>Eukaryota</taxon>
        <taxon>Metazoa</taxon>
        <taxon>Chordata</taxon>
        <taxon>Tunicata</taxon>
        <taxon>Ascidiacea</taxon>
        <taxon>Phlebobranchia</taxon>
        <taxon>Cionidae</taxon>
        <taxon>Ciona</taxon>
    </lineage>
</organism>
<dbReference type="SMART" id="SM00094">
    <property type="entry name" value="TR_FER"/>
    <property type="match status" value="1"/>
</dbReference>
<dbReference type="RefSeq" id="XP_002123276.1">
    <property type="nucleotide sequence ID" value="XM_002123240.5"/>
</dbReference>
<dbReference type="SUPFAM" id="SSF53850">
    <property type="entry name" value="Periplasmic binding protein-like II"/>
    <property type="match status" value="1"/>
</dbReference>
<dbReference type="Gene3D" id="3.40.190.10">
    <property type="entry name" value="Periplasmic binding protein-like II"/>
    <property type="match status" value="2"/>
</dbReference>
<dbReference type="KEGG" id="cin:100175757"/>
<dbReference type="InterPro" id="IPR001156">
    <property type="entry name" value="Transferrin-like_dom"/>
</dbReference>
<name>H2Y0R9_CIOIN</name>
<dbReference type="OrthoDB" id="9981115at2759"/>
<dbReference type="PROSITE" id="PS51408">
    <property type="entry name" value="TRANSFERRIN_LIKE_4"/>
    <property type="match status" value="1"/>
</dbReference>
<dbReference type="PRINTS" id="PR00422">
    <property type="entry name" value="TRANSFERRIN"/>
</dbReference>
<dbReference type="Proteomes" id="UP000008144">
    <property type="component" value="Chromosome 7"/>
</dbReference>
<sequence>MNSLLYFCALCVILSSPAYGYRWCCKSIAEFRKCSVLSGGNSAFQFSCVLANGTADCMDKIAHDTADIIDLDSGDVFKYRDQITVIGAEDYGNGVAKYHAIAVVRKNADPSISLHNLAHRRTCHTAVGKTAGWNMPIGWMIRNNISPSNFDSSCAPGAMDPEHQDVVPDNDYEKWCRNCIGDVLGRHVCDRDQDERFYGYDGAFDCMSSGSGDVAFIKETIILKKDFQNYMLLCPDSPRRASPLEWRNCNLGRVPSHGVVMKRGTSADVINHTLEILRASAASIHNFSTLMGKNLLWSSSTRGFVNAPADPQEFLGHDFFCNTYSITYGEPHQDC</sequence>
<reference evidence="3" key="3">
    <citation type="submission" date="2025-08" db="UniProtKB">
        <authorList>
            <consortium name="Ensembl"/>
        </authorList>
    </citation>
    <scope>IDENTIFICATION</scope>
</reference>
<dbReference type="Ensembl" id="ENSCINT00000033209.1">
    <property type="protein sequence ID" value="ENSCINP00000035503.1"/>
    <property type="gene ID" value="ENSCING00000024426.1"/>
</dbReference>
<keyword evidence="1" id="KW-0732">Signal</keyword>
<proteinExistence type="predicted"/>
<reference evidence="4" key="1">
    <citation type="journal article" date="2002" name="Science">
        <title>The draft genome of Ciona intestinalis: insights into chordate and vertebrate origins.</title>
        <authorList>
            <person name="Dehal P."/>
            <person name="Satou Y."/>
            <person name="Campbell R.K."/>
            <person name="Chapman J."/>
            <person name="Degnan B."/>
            <person name="De Tomaso A."/>
            <person name="Davidson B."/>
            <person name="Di Gregorio A."/>
            <person name="Gelpke M."/>
            <person name="Goodstein D.M."/>
            <person name="Harafuji N."/>
            <person name="Hastings K.E."/>
            <person name="Ho I."/>
            <person name="Hotta K."/>
            <person name="Huang W."/>
            <person name="Kawashima T."/>
            <person name="Lemaire P."/>
            <person name="Martinez D."/>
            <person name="Meinertzhagen I.A."/>
            <person name="Necula S."/>
            <person name="Nonaka M."/>
            <person name="Putnam N."/>
            <person name="Rash S."/>
            <person name="Saiga H."/>
            <person name="Satake M."/>
            <person name="Terry A."/>
            <person name="Yamada L."/>
            <person name="Wang H.G."/>
            <person name="Awazu S."/>
            <person name="Azumi K."/>
            <person name="Boore J."/>
            <person name="Branno M."/>
            <person name="Chin-Bow S."/>
            <person name="DeSantis R."/>
            <person name="Doyle S."/>
            <person name="Francino P."/>
            <person name="Keys D.N."/>
            <person name="Haga S."/>
            <person name="Hayashi H."/>
            <person name="Hino K."/>
            <person name="Imai K.S."/>
            <person name="Inaba K."/>
            <person name="Kano S."/>
            <person name="Kobayashi K."/>
            <person name="Kobayashi M."/>
            <person name="Lee B.I."/>
            <person name="Makabe K.W."/>
            <person name="Manohar C."/>
            <person name="Matassi G."/>
            <person name="Medina M."/>
            <person name="Mochizuki Y."/>
            <person name="Mount S."/>
            <person name="Morishita T."/>
            <person name="Miura S."/>
            <person name="Nakayama A."/>
            <person name="Nishizaka S."/>
            <person name="Nomoto H."/>
            <person name="Ohta F."/>
            <person name="Oishi K."/>
            <person name="Rigoutsos I."/>
            <person name="Sano M."/>
            <person name="Sasaki A."/>
            <person name="Sasakura Y."/>
            <person name="Shoguchi E."/>
            <person name="Shin-i T."/>
            <person name="Spagnuolo A."/>
            <person name="Stainier D."/>
            <person name="Suzuki M.M."/>
            <person name="Tassy O."/>
            <person name="Takatori N."/>
            <person name="Tokuoka M."/>
            <person name="Yagi K."/>
            <person name="Yoshizaki F."/>
            <person name="Wada S."/>
            <person name="Zhang C."/>
            <person name="Hyatt P.D."/>
            <person name="Larimer F."/>
            <person name="Detter C."/>
            <person name="Doggett N."/>
            <person name="Glavina T."/>
            <person name="Hawkins T."/>
            <person name="Richardson P."/>
            <person name="Lucas S."/>
            <person name="Kohara Y."/>
            <person name="Levine M."/>
            <person name="Satoh N."/>
            <person name="Rokhsar D.S."/>
        </authorList>
    </citation>
    <scope>NUCLEOTIDE SEQUENCE [LARGE SCALE GENOMIC DNA]</scope>
</reference>
<dbReference type="PANTHER" id="PTHR11485">
    <property type="entry name" value="TRANSFERRIN"/>
    <property type="match status" value="1"/>
</dbReference>
<feature type="chain" id="PRO_5014093534" evidence="1">
    <location>
        <begin position="21"/>
        <end position="335"/>
    </location>
</feature>
<reference evidence="3" key="2">
    <citation type="journal article" date="2008" name="Genome Biol.">
        <title>Improved genome assembly and evidence-based global gene model set for the chordate Ciona intestinalis: new insight into intron and operon populations.</title>
        <authorList>
            <person name="Satou Y."/>
            <person name="Mineta K."/>
            <person name="Ogasawara M."/>
            <person name="Sasakura Y."/>
            <person name="Shoguchi E."/>
            <person name="Ueno K."/>
            <person name="Yamada L."/>
            <person name="Matsumoto J."/>
            <person name="Wasserscheid J."/>
            <person name="Dewar K."/>
            <person name="Wiley G.B."/>
            <person name="Macmil S.L."/>
            <person name="Roe B.A."/>
            <person name="Zeller R.W."/>
            <person name="Hastings K.E."/>
            <person name="Lemaire P."/>
            <person name="Lindquist E."/>
            <person name="Endo T."/>
            <person name="Hotta K."/>
            <person name="Inaba K."/>
        </authorList>
    </citation>
    <scope>NUCLEOTIDE SEQUENCE [LARGE SCALE GENOMIC DNA]</scope>
    <source>
        <strain evidence="3">wild type</strain>
    </source>
</reference>
<evidence type="ECO:0000259" key="2">
    <source>
        <dbReference type="PROSITE" id="PS51408"/>
    </source>
</evidence>
<dbReference type="Pfam" id="PF00405">
    <property type="entry name" value="Transferrin"/>
    <property type="match status" value="1"/>
</dbReference>
<keyword evidence="4" id="KW-1185">Reference proteome</keyword>
<dbReference type="HOGENOM" id="CLU_011309_0_0_1"/>
<accession>H2Y0R9</accession>
<accession>A0A1W2W7G5</accession>
<dbReference type="PANTHER" id="PTHR11485:SF29">
    <property type="entry name" value="TRANSFERRIN 2"/>
    <property type="match status" value="1"/>
</dbReference>